<comment type="caution">
    <text evidence="9">The sequence shown here is derived from an EMBL/GenBank/DDBJ whole genome shotgun (WGS) entry which is preliminary data.</text>
</comment>
<feature type="region of interest" description="Disordered" evidence="6">
    <location>
        <begin position="72"/>
        <end position="91"/>
    </location>
</feature>
<protein>
    <recommendedName>
        <fullName evidence="8">Exostosin GT47 domain-containing protein</fullName>
    </recommendedName>
</protein>
<feature type="region of interest" description="Disordered" evidence="6">
    <location>
        <begin position="116"/>
        <end position="144"/>
    </location>
</feature>
<organism evidence="9 10">
    <name type="scientific">Rhynchospora tenuis</name>
    <dbReference type="NCBI Taxonomy" id="198213"/>
    <lineage>
        <taxon>Eukaryota</taxon>
        <taxon>Viridiplantae</taxon>
        <taxon>Streptophyta</taxon>
        <taxon>Embryophyta</taxon>
        <taxon>Tracheophyta</taxon>
        <taxon>Spermatophyta</taxon>
        <taxon>Magnoliopsida</taxon>
        <taxon>Liliopsida</taxon>
        <taxon>Poales</taxon>
        <taxon>Cyperaceae</taxon>
        <taxon>Cyperoideae</taxon>
        <taxon>Rhynchosporeae</taxon>
        <taxon>Rhynchospora</taxon>
    </lineage>
</organism>
<keyword evidence="3" id="KW-0328">Glycosyltransferase</keyword>
<keyword evidence="3" id="KW-0808">Transferase</keyword>
<evidence type="ECO:0000259" key="8">
    <source>
        <dbReference type="Pfam" id="PF03016"/>
    </source>
</evidence>
<dbReference type="PANTHER" id="PTHR11062">
    <property type="entry name" value="EXOSTOSIN HEPARAN SULFATE GLYCOSYLTRANSFERASE -RELATED"/>
    <property type="match status" value="1"/>
</dbReference>
<feature type="transmembrane region" description="Helical" evidence="7">
    <location>
        <begin position="27"/>
        <end position="45"/>
    </location>
</feature>
<dbReference type="GO" id="GO:0000139">
    <property type="term" value="C:Golgi membrane"/>
    <property type="evidence" value="ECO:0007669"/>
    <property type="project" value="UniProtKB-SubCell"/>
</dbReference>
<keyword evidence="5" id="KW-0333">Golgi apparatus</keyword>
<dbReference type="GO" id="GO:0016757">
    <property type="term" value="F:glycosyltransferase activity"/>
    <property type="evidence" value="ECO:0007669"/>
    <property type="project" value="UniProtKB-KW"/>
</dbReference>
<evidence type="ECO:0000256" key="4">
    <source>
        <dbReference type="ARBA" id="ARBA00022968"/>
    </source>
</evidence>
<dbReference type="Pfam" id="PF03016">
    <property type="entry name" value="Exostosin_GT47"/>
    <property type="match status" value="1"/>
</dbReference>
<keyword evidence="10" id="KW-1185">Reference proteome</keyword>
<evidence type="ECO:0000313" key="10">
    <source>
        <dbReference type="Proteomes" id="UP001210211"/>
    </source>
</evidence>
<comment type="similarity">
    <text evidence="2">Belongs to the glycosyltransferase 47 family.</text>
</comment>
<reference evidence="9 10" key="1">
    <citation type="journal article" date="2022" name="Cell">
        <title>Repeat-based holocentromeres influence genome architecture and karyotype evolution.</title>
        <authorList>
            <person name="Hofstatter P.G."/>
            <person name="Thangavel G."/>
            <person name="Lux T."/>
            <person name="Neumann P."/>
            <person name="Vondrak T."/>
            <person name="Novak P."/>
            <person name="Zhang M."/>
            <person name="Costa L."/>
            <person name="Castellani M."/>
            <person name="Scott A."/>
            <person name="Toegelov H."/>
            <person name="Fuchs J."/>
            <person name="Mata-Sucre Y."/>
            <person name="Dias Y."/>
            <person name="Vanzela A.L.L."/>
            <person name="Huettel B."/>
            <person name="Almeida C.C.S."/>
            <person name="Simkova H."/>
            <person name="Souza G."/>
            <person name="Pedrosa-Harand A."/>
            <person name="Macas J."/>
            <person name="Mayer K.F.X."/>
            <person name="Houben A."/>
            <person name="Marques A."/>
        </authorList>
    </citation>
    <scope>NUCLEOTIDE SEQUENCE [LARGE SCALE GENOMIC DNA]</scope>
    <source>
        <strain evidence="9">RhyTen1mFocal</strain>
    </source>
</reference>
<dbReference type="InterPro" id="IPR040911">
    <property type="entry name" value="Exostosin_GT47"/>
</dbReference>
<keyword evidence="7" id="KW-1133">Transmembrane helix</keyword>
<dbReference type="PANTHER" id="PTHR11062:SF59">
    <property type="entry name" value="EXOSTOSIN FAMILY PROTEIN"/>
    <property type="match status" value="1"/>
</dbReference>
<feature type="compositionally biased region" description="Polar residues" evidence="6">
    <location>
        <begin position="117"/>
        <end position="128"/>
    </location>
</feature>
<keyword evidence="7" id="KW-0472">Membrane</keyword>
<comment type="subcellular location">
    <subcellularLocation>
        <location evidence="1">Golgi apparatus membrane</location>
        <topology evidence="1">Single-pass type II membrane protein</topology>
    </subcellularLocation>
</comment>
<evidence type="ECO:0000256" key="1">
    <source>
        <dbReference type="ARBA" id="ARBA00004323"/>
    </source>
</evidence>
<evidence type="ECO:0000256" key="6">
    <source>
        <dbReference type="SAM" id="MobiDB-lite"/>
    </source>
</evidence>
<evidence type="ECO:0000256" key="2">
    <source>
        <dbReference type="ARBA" id="ARBA00010271"/>
    </source>
</evidence>
<sequence length="572" mass="65630">MRSPKLKLLLHQHHRLGGATSTRQRRVIAAVILTSATAVLLLLLITPSAPNSNSNWTSSHWDWMPPFLSVDADSTSPPAPLSSPSPVDNWMLLHPQTQTQNYSPPFSPHSQIEFDSYSITAPSPSPTDTFDDFLQESESESESPHIDLTIPHEHQQPDSSDIPISNLDSTQSQALTSQIQSFQPQAPRWPSLADQELLLAKREVEAAPLVSDDPALYAPLFRNVSIFKRSYELMEKTLKVYIYQEGEKPIFHTPELKGIYASEGWFMKLLEGNKQYTTKDPARAHLFYLPYSSRRLEYALYVPGSHTIVPLSNFVKGYVEMLSAKYPFWNRTRGADHFFVACHDWGPYTTKLHEELRKNTIKALCNADTSEGVFIQGKDVSLPETFIKFPKRPQRDVGGKPVSQRTILAFYAGQMHGRVRPILVQHWGDDRDPEMRVYARLPKSISRKMSYSQHMKSSKYCICPMGYEVNSPRIVEAIYNGCVPVIIADHFVLPFNEVLNWQEFSVVVLESDIPKLKEILVGISQKQYMDLWMNVNRVQRHFLWHMKPEKYDLFHMLLHSIWFSRLNHMHSP</sequence>
<evidence type="ECO:0000256" key="5">
    <source>
        <dbReference type="ARBA" id="ARBA00023034"/>
    </source>
</evidence>
<dbReference type="EMBL" id="JAMRDG010000001">
    <property type="protein sequence ID" value="KAJ3700721.1"/>
    <property type="molecule type" value="Genomic_DNA"/>
</dbReference>
<keyword evidence="4" id="KW-0735">Signal-anchor</keyword>
<accession>A0AAD6ETP8</accession>
<proteinExistence type="inferred from homology"/>
<evidence type="ECO:0000313" key="9">
    <source>
        <dbReference type="EMBL" id="KAJ3700721.1"/>
    </source>
</evidence>
<feature type="domain" description="Exostosin GT47" evidence="8">
    <location>
        <begin position="235"/>
        <end position="520"/>
    </location>
</feature>
<keyword evidence="7" id="KW-0812">Transmembrane</keyword>
<dbReference type="AlphaFoldDB" id="A0AAD6ETP8"/>
<evidence type="ECO:0000256" key="3">
    <source>
        <dbReference type="ARBA" id="ARBA00022676"/>
    </source>
</evidence>
<dbReference type="Proteomes" id="UP001210211">
    <property type="component" value="Unassembled WGS sequence"/>
</dbReference>
<evidence type="ECO:0000256" key="7">
    <source>
        <dbReference type="SAM" id="Phobius"/>
    </source>
</evidence>
<gene>
    <name evidence="9" type="ORF">LUZ61_004426</name>
</gene>
<name>A0AAD6ETP8_9POAL</name>
<feature type="compositionally biased region" description="Acidic residues" evidence="6">
    <location>
        <begin position="129"/>
        <end position="141"/>
    </location>
</feature>
<dbReference type="InterPro" id="IPR004263">
    <property type="entry name" value="Exostosin"/>
</dbReference>